<dbReference type="InParanoid" id="B8MM84"/>
<dbReference type="PhylomeDB" id="B8MM84"/>
<sequence>MANWLYDAVPGDDEKKLSTYTIRVMYEAASGLQVDFEMFQWFHDFFEDWKIEDFNHLDKTIRTKLKDFLLWRGVYTATTYIKESRIVNDTHMVPSIEEEDEGIYKETPSKVPNQVIQDHVQSPLRLVQDISRFTPETGANAILVMTPSHSQVKISVIPTSSVLLQARSLDPYTKVPPNEYGRQPVDSQLAMKFTKAWDKTKNYSGELYDILDDKV</sequence>
<organism evidence="1 2">
    <name type="scientific">Talaromyces stipitatus (strain ATCC 10500 / CBS 375.48 / QM 6759 / NRRL 1006)</name>
    <name type="common">Penicillium stipitatum</name>
    <dbReference type="NCBI Taxonomy" id="441959"/>
    <lineage>
        <taxon>Eukaryota</taxon>
        <taxon>Fungi</taxon>
        <taxon>Dikarya</taxon>
        <taxon>Ascomycota</taxon>
        <taxon>Pezizomycotina</taxon>
        <taxon>Eurotiomycetes</taxon>
        <taxon>Eurotiomycetidae</taxon>
        <taxon>Eurotiales</taxon>
        <taxon>Trichocomaceae</taxon>
        <taxon>Talaromyces</taxon>
        <taxon>Talaromyces sect. Talaromyces</taxon>
    </lineage>
</organism>
<dbReference type="RefSeq" id="XP_002485834.1">
    <property type="nucleotide sequence ID" value="XM_002485789.1"/>
</dbReference>
<protein>
    <submittedName>
        <fullName evidence="1">Uncharacterized protein</fullName>
    </submittedName>
</protein>
<dbReference type="Proteomes" id="UP000001745">
    <property type="component" value="Unassembled WGS sequence"/>
</dbReference>
<name>B8MM84_TALSN</name>
<dbReference type="HOGENOM" id="CLU_1074329_0_0_1"/>
<reference evidence="2" key="1">
    <citation type="journal article" date="2015" name="Genome Announc.">
        <title>Genome sequence of the AIDS-associated pathogen Penicillium marneffei (ATCC18224) and its near taxonomic relative Talaromyces stipitatus (ATCC10500).</title>
        <authorList>
            <person name="Nierman W.C."/>
            <person name="Fedorova-Abrams N.D."/>
            <person name="Andrianopoulos A."/>
        </authorList>
    </citation>
    <scope>NUCLEOTIDE SEQUENCE [LARGE SCALE GENOMIC DNA]</scope>
    <source>
        <strain evidence="2">ATCC 10500 / CBS 375.48 / QM 6759 / NRRL 1006</strain>
    </source>
</reference>
<dbReference type="EMBL" id="EQ962658">
    <property type="protein sequence ID" value="EED13596.1"/>
    <property type="molecule type" value="Genomic_DNA"/>
</dbReference>
<dbReference type="VEuPathDB" id="FungiDB:TSTA_098530"/>
<dbReference type="AlphaFoldDB" id="B8MM84"/>
<evidence type="ECO:0000313" key="1">
    <source>
        <dbReference type="EMBL" id="EED13596.1"/>
    </source>
</evidence>
<keyword evidence="2" id="KW-1185">Reference proteome</keyword>
<accession>B8MM84</accession>
<evidence type="ECO:0000313" key="2">
    <source>
        <dbReference type="Proteomes" id="UP000001745"/>
    </source>
</evidence>
<gene>
    <name evidence="1" type="ORF">TSTA_098530</name>
</gene>
<dbReference type="GeneID" id="8099681"/>
<proteinExistence type="predicted"/>